<accession>A0A5J4TYP9</accession>
<dbReference type="EMBL" id="SNRW01022703">
    <property type="protein sequence ID" value="KAA6363596.1"/>
    <property type="molecule type" value="Genomic_DNA"/>
</dbReference>
<dbReference type="Proteomes" id="UP000324800">
    <property type="component" value="Unassembled WGS sequence"/>
</dbReference>
<protein>
    <submittedName>
        <fullName evidence="1">Uncharacterized protein</fullName>
    </submittedName>
</protein>
<reference evidence="1 2" key="1">
    <citation type="submission" date="2019-03" db="EMBL/GenBank/DDBJ databases">
        <title>Single cell metagenomics reveals metabolic interactions within the superorganism composed of flagellate Streblomastix strix and complex community of Bacteroidetes bacteria on its surface.</title>
        <authorList>
            <person name="Treitli S.C."/>
            <person name="Kolisko M."/>
            <person name="Husnik F."/>
            <person name="Keeling P."/>
            <person name="Hampl V."/>
        </authorList>
    </citation>
    <scope>NUCLEOTIDE SEQUENCE [LARGE SCALE GENOMIC DNA]</scope>
    <source>
        <strain evidence="1">ST1C</strain>
    </source>
</reference>
<evidence type="ECO:0000313" key="1">
    <source>
        <dbReference type="EMBL" id="KAA6363596.1"/>
    </source>
</evidence>
<evidence type="ECO:0000313" key="2">
    <source>
        <dbReference type="Proteomes" id="UP000324800"/>
    </source>
</evidence>
<proteinExistence type="predicted"/>
<dbReference type="AlphaFoldDB" id="A0A5J4TYP9"/>
<comment type="caution">
    <text evidence="1">The sequence shown here is derived from an EMBL/GenBank/DDBJ whole genome shotgun (WGS) entry which is preliminary data.</text>
</comment>
<name>A0A5J4TYP9_9EUKA</name>
<sequence length="152" mass="17292">MSTKSFNNIHLLGLLLELNIYESGNVLNQTKYVEIEHQVVDQNSSREVINEIKIFRSTNRRIELSPIPIRGCITLPQIPEQQQISSNNQGRMELQTVSKRQNAVQSVLLNLRSKAQQTQTIRRDDSFCNFDDGCGRNRLGSNISEHKLGING</sequence>
<gene>
    <name evidence="1" type="ORF">EZS28_040877</name>
</gene>
<organism evidence="1 2">
    <name type="scientific">Streblomastix strix</name>
    <dbReference type="NCBI Taxonomy" id="222440"/>
    <lineage>
        <taxon>Eukaryota</taxon>
        <taxon>Metamonada</taxon>
        <taxon>Preaxostyla</taxon>
        <taxon>Oxymonadida</taxon>
        <taxon>Streblomastigidae</taxon>
        <taxon>Streblomastix</taxon>
    </lineage>
</organism>